<comment type="caution">
    <text evidence="1">The sequence shown here is derived from an EMBL/GenBank/DDBJ whole genome shotgun (WGS) entry which is preliminary data.</text>
</comment>
<name>A0A419DEU8_9BACT</name>
<dbReference type="EMBL" id="QZJW01000015">
    <property type="protein sequence ID" value="RJO61644.1"/>
    <property type="molecule type" value="Genomic_DNA"/>
</dbReference>
<sequence length="227" mass="23934">MKMSVIRAILVANMVITLLLTLPMLAGAAAVPWSSQSYSVWTRAYTAGDYDSSSGLLSASALVDSNCCSDGWEYGYGNANGSLLEVAASTQGAYAYSQAYAEFKGTYIASDPTILYSYDLTRNYSGAVVGNWGSILIQDMTASSTLYSWAGLLSDSDTITIPTTVGNEIYVNLSIEATATSGSLGVPEVNSAALSYTTAIAPEPISSILFITGGTLLAGRRFIRRKV</sequence>
<dbReference type="AlphaFoldDB" id="A0A419DEU8"/>
<evidence type="ECO:0000313" key="2">
    <source>
        <dbReference type="Proteomes" id="UP000285655"/>
    </source>
</evidence>
<gene>
    <name evidence="1" type="ORF">C4544_02235</name>
</gene>
<proteinExistence type="predicted"/>
<reference evidence="1 2" key="1">
    <citation type="journal article" date="2017" name="ISME J.">
        <title>Energy and carbon metabolisms in a deep terrestrial subsurface fluid microbial community.</title>
        <authorList>
            <person name="Momper L."/>
            <person name="Jungbluth S.P."/>
            <person name="Lee M.D."/>
            <person name="Amend J.P."/>
        </authorList>
    </citation>
    <scope>NUCLEOTIDE SEQUENCE [LARGE SCALE GENOMIC DNA]</scope>
    <source>
        <strain evidence="1">SURF_29</strain>
    </source>
</reference>
<protein>
    <submittedName>
        <fullName evidence="1">Uncharacterized protein</fullName>
    </submittedName>
</protein>
<organism evidence="1 2">
    <name type="scientific">candidate division WS5 bacterium</name>
    <dbReference type="NCBI Taxonomy" id="2093353"/>
    <lineage>
        <taxon>Bacteria</taxon>
        <taxon>candidate division WS5</taxon>
    </lineage>
</organism>
<evidence type="ECO:0000313" key="1">
    <source>
        <dbReference type="EMBL" id="RJO61644.1"/>
    </source>
</evidence>
<dbReference type="Proteomes" id="UP000285655">
    <property type="component" value="Unassembled WGS sequence"/>
</dbReference>
<accession>A0A419DEU8</accession>